<keyword evidence="1" id="KW-0472">Membrane</keyword>
<evidence type="ECO:0000313" key="3">
    <source>
        <dbReference type="Proteomes" id="UP000500961"/>
    </source>
</evidence>
<dbReference type="Proteomes" id="UP000500961">
    <property type="component" value="Chromosome"/>
</dbReference>
<proteinExistence type="predicted"/>
<organism evidence="2 3">
    <name type="scientific">Tenuifilum thalassicum</name>
    <dbReference type="NCBI Taxonomy" id="2590900"/>
    <lineage>
        <taxon>Bacteria</taxon>
        <taxon>Pseudomonadati</taxon>
        <taxon>Bacteroidota</taxon>
        <taxon>Bacteroidia</taxon>
        <taxon>Bacteroidales</taxon>
        <taxon>Tenuifilaceae</taxon>
        <taxon>Tenuifilum</taxon>
    </lineage>
</organism>
<dbReference type="EMBL" id="CP041345">
    <property type="protein sequence ID" value="QKG78777.1"/>
    <property type="molecule type" value="Genomic_DNA"/>
</dbReference>
<protein>
    <recommendedName>
        <fullName evidence="4">PLDc_N domain-containing protein</fullName>
    </recommendedName>
</protein>
<gene>
    <name evidence="2" type="ORF">FHG85_00325</name>
</gene>
<name>A0A7D3XEB2_9BACT</name>
<keyword evidence="3" id="KW-1185">Reference proteome</keyword>
<evidence type="ECO:0000256" key="1">
    <source>
        <dbReference type="SAM" id="Phobius"/>
    </source>
</evidence>
<evidence type="ECO:0000313" key="2">
    <source>
        <dbReference type="EMBL" id="QKG78777.1"/>
    </source>
</evidence>
<feature type="transmembrane region" description="Helical" evidence="1">
    <location>
        <begin position="50"/>
        <end position="71"/>
    </location>
</feature>
<feature type="transmembrane region" description="Helical" evidence="1">
    <location>
        <begin position="77"/>
        <end position="97"/>
    </location>
</feature>
<dbReference type="AlphaFoldDB" id="A0A7D3XEB2"/>
<sequence>MPLLRSALQRLPIISETFRIIPLTSSNSFCNFTINYLSKIFAMWNIDIQLVGYVLVIGLHLFTFIDVLRSLKTEKAPIIVVLAFFPPILGPVIYFLLKSRKSQRHKTFMENKRRFS</sequence>
<keyword evidence="1" id="KW-1133">Transmembrane helix</keyword>
<reference evidence="2 3" key="1">
    <citation type="submission" date="2019-07" db="EMBL/GenBank/DDBJ databases">
        <title>Thalassofilum flectens gen. nov., sp. nov., a novel moderate thermophilic anaerobe from a shallow sea hot spring in Kunashir Island (Russia), representing a new family in the order Bacteroidales, and proposal of Thalassofilacea fam. nov.</title>
        <authorList>
            <person name="Kochetkova T.V."/>
            <person name="Podosokorskaya O.A."/>
            <person name="Novikov A."/>
            <person name="Elcheninov A.G."/>
            <person name="Toshchakov S.V."/>
            <person name="Kublanov I.V."/>
        </authorList>
    </citation>
    <scope>NUCLEOTIDE SEQUENCE [LARGE SCALE GENOMIC DNA]</scope>
    <source>
        <strain evidence="2 3">38-H</strain>
    </source>
</reference>
<accession>A0A7D3XEB2</accession>
<evidence type="ECO:0008006" key="4">
    <source>
        <dbReference type="Google" id="ProtNLM"/>
    </source>
</evidence>
<dbReference type="KEGG" id="ttz:FHG85_00325"/>
<keyword evidence="1" id="KW-0812">Transmembrane</keyword>